<dbReference type="EMBL" id="JACHMQ010000001">
    <property type="protein sequence ID" value="MBB6400498.1"/>
    <property type="molecule type" value="Genomic_DNA"/>
</dbReference>
<accession>A0A7X0G6U0</accession>
<dbReference type="RefSeq" id="WP_185033071.1">
    <property type="nucleotide sequence ID" value="NZ_JACHMQ010000001.1"/>
</dbReference>
<name>A0A7X0G6U0_9ACTN</name>
<keyword evidence="2" id="KW-1185">Reference proteome</keyword>
<organism evidence="1 2">
    <name type="scientific">Actinomadura coerulea</name>
    <dbReference type="NCBI Taxonomy" id="46159"/>
    <lineage>
        <taxon>Bacteria</taxon>
        <taxon>Bacillati</taxon>
        <taxon>Actinomycetota</taxon>
        <taxon>Actinomycetes</taxon>
        <taxon>Streptosporangiales</taxon>
        <taxon>Thermomonosporaceae</taxon>
        <taxon>Actinomadura</taxon>
    </lineage>
</organism>
<comment type="caution">
    <text evidence="1">The sequence shown here is derived from an EMBL/GenBank/DDBJ whole genome shotgun (WGS) entry which is preliminary data.</text>
</comment>
<evidence type="ECO:0000313" key="1">
    <source>
        <dbReference type="EMBL" id="MBB6400498.1"/>
    </source>
</evidence>
<protein>
    <submittedName>
        <fullName evidence="1">Uncharacterized protein</fullName>
    </submittedName>
</protein>
<dbReference type="Proteomes" id="UP000546324">
    <property type="component" value="Unassembled WGS sequence"/>
</dbReference>
<reference evidence="1 2" key="1">
    <citation type="submission" date="2020-08" db="EMBL/GenBank/DDBJ databases">
        <title>Sequencing the genomes of 1000 actinobacteria strains.</title>
        <authorList>
            <person name="Klenk H.-P."/>
        </authorList>
    </citation>
    <scope>NUCLEOTIDE SEQUENCE [LARGE SCALE GENOMIC DNA]</scope>
    <source>
        <strain evidence="1 2">DSM 43675</strain>
    </source>
</reference>
<gene>
    <name evidence="1" type="ORF">BKA00_007412</name>
</gene>
<evidence type="ECO:0000313" key="2">
    <source>
        <dbReference type="Proteomes" id="UP000546324"/>
    </source>
</evidence>
<dbReference type="AlphaFoldDB" id="A0A7X0G6U0"/>
<sequence>MSSSNPPRLTYAELDRLTAEVLPRRLALSARTGGGHHGGDTEVFYACQATQSAGTSGLLGTGLLAEAPTSTVSCIPAVVVHDDR</sequence>
<proteinExistence type="predicted"/>